<dbReference type="PRINTS" id="PR00081">
    <property type="entry name" value="GDHRDH"/>
</dbReference>
<organism evidence="5 6">
    <name type="scientific">Granulicella aggregans</name>
    <dbReference type="NCBI Taxonomy" id="474949"/>
    <lineage>
        <taxon>Bacteria</taxon>
        <taxon>Pseudomonadati</taxon>
        <taxon>Acidobacteriota</taxon>
        <taxon>Terriglobia</taxon>
        <taxon>Terriglobales</taxon>
        <taxon>Acidobacteriaceae</taxon>
        <taxon>Granulicella</taxon>
    </lineage>
</organism>
<dbReference type="CDD" id="cd05374">
    <property type="entry name" value="17beta-HSD-like_SDR_c"/>
    <property type="match status" value="1"/>
</dbReference>
<dbReference type="EMBL" id="JACHIP010000028">
    <property type="protein sequence ID" value="MBB5061124.1"/>
    <property type="molecule type" value="Genomic_DNA"/>
</dbReference>
<dbReference type="NCBIfam" id="NF006114">
    <property type="entry name" value="PRK08263.1"/>
    <property type="match status" value="1"/>
</dbReference>
<dbReference type="PANTHER" id="PTHR43976">
    <property type="entry name" value="SHORT CHAIN DEHYDROGENASE"/>
    <property type="match status" value="1"/>
</dbReference>
<dbReference type="InterPro" id="IPR051911">
    <property type="entry name" value="SDR_oxidoreductase"/>
</dbReference>
<dbReference type="InterPro" id="IPR036291">
    <property type="entry name" value="NAD(P)-bd_dom_sf"/>
</dbReference>
<dbReference type="Proteomes" id="UP000540989">
    <property type="component" value="Unassembled WGS sequence"/>
</dbReference>
<reference evidence="5 6" key="1">
    <citation type="submission" date="2020-08" db="EMBL/GenBank/DDBJ databases">
        <title>Genomic Encyclopedia of Type Strains, Phase IV (KMG-V): Genome sequencing to study the core and pangenomes of soil and plant-associated prokaryotes.</title>
        <authorList>
            <person name="Whitman W."/>
        </authorList>
    </citation>
    <scope>NUCLEOTIDE SEQUENCE [LARGE SCALE GENOMIC DNA]</scope>
    <source>
        <strain evidence="5 6">M8UP14</strain>
    </source>
</reference>
<keyword evidence="2" id="KW-0560">Oxidoreductase</keyword>
<keyword evidence="6" id="KW-1185">Reference proteome</keyword>
<evidence type="ECO:0000259" key="4">
    <source>
        <dbReference type="SMART" id="SM00822"/>
    </source>
</evidence>
<dbReference type="AlphaFoldDB" id="A0A7W7ZK93"/>
<dbReference type="Pfam" id="PF00106">
    <property type="entry name" value="adh_short"/>
    <property type="match status" value="1"/>
</dbReference>
<dbReference type="GO" id="GO:0016491">
    <property type="term" value="F:oxidoreductase activity"/>
    <property type="evidence" value="ECO:0007669"/>
    <property type="project" value="UniProtKB-KW"/>
</dbReference>
<dbReference type="SMART" id="SM00822">
    <property type="entry name" value="PKS_KR"/>
    <property type="match status" value="1"/>
</dbReference>
<dbReference type="PRINTS" id="PR00080">
    <property type="entry name" value="SDRFAMILY"/>
</dbReference>
<evidence type="ECO:0000313" key="6">
    <source>
        <dbReference type="Proteomes" id="UP000540989"/>
    </source>
</evidence>
<proteinExistence type="inferred from homology"/>
<dbReference type="PANTHER" id="PTHR43976:SF16">
    <property type="entry name" value="SHORT-CHAIN DEHYDROGENASE_REDUCTASE FAMILY PROTEIN"/>
    <property type="match status" value="1"/>
</dbReference>
<dbReference type="InterPro" id="IPR057326">
    <property type="entry name" value="KR_dom"/>
</dbReference>
<name>A0A7W7ZK93_9BACT</name>
<sequence length="277" mass="29299">MSKVWLITGSSKGLGLAITRAALEKGDKVVATAQQVDQLTELATQLGNQVAVETLDVRDCAAAEKAIASAVERFGRIDVLVNNAGYGTIGSLEDTSIDDFRSQIETNLMGTVYTSRAAIPFMRKQGGGHIIQFSSVGGRIGALGRTAYSAAKWGVEGFSEALAKEVGPLGIKVTIIEPGGFRTDFAASSTAVAAVRAEYQPTIGAAARFQAEYHGKQPGDPARAAKVLIELSEMAHPPLRLTLGSDALKAVSESDQERLAAIETWRELSISTDYPSE</sequence>
<evidence type="ECO:0000256" key="3">
    <source>
        <dbReference type="RuleBase" id="RU000363"/>
    </source>
</evidence>
<dbReference type="Gene3D" id="3.40.50.720">
    <property type="entry name" value="NAD(P)-binding Rossmann-like Domain"/>
    <property type="match status" value="1"/>
</dbReference>
<evidence type="ECO:0000256" key="1">
    <source>
        <dbReference type="ARBA" id="ARBA00006484"/>
    </source>
</evidence>
<dbReference type="PROSITE" id="PS00061">
    <property type="entry name" value="ADH_SHORT"/>
    <property type="match status" value="1"/>
</dbReference>
<comment type="similarity">
    <text evidence="1 3">Belongs to the short-chain dehydrogenases/reductases (SDR) family.</text>
</comment>
<dbReference type="InterPro" id="IPR020904">
    <property type="entry name" value="Sc_DH/Rdtase_CS"/>
</dbReference>
<gene>
    <name evidence="5" type="ORF">HDF16_005860</name>
</gene>
<dbReference type="InterPro" id="IPR002347">
    <property type="entry name" value="SDR_fam"/>
</dbReference>
<dbReference type="RefSeq" id="WP_184223834.1">
    <property type="nucleotide sequence ID" value="NZ_JACHIP010000028.1"/>
</dbReference>
<protein>
    <submittedName>
        <fullName evidence="5">NAD(P)-dependent dehydrogenase (Short-subunit alcohol dehydrogenase family)</fullName>
    </submittedName>
</protein>
<evidence type="ECO:0000313" key="5">
    <source>
        <dbReference type="EMBL" id="MBB5061124.1"/>
    </source>
</evidence>
<comment type="caution">
    <text evidence="5">The sequence shown here is derived from an EMBL/GenBank/DDBJ whole genome shotgun (WGS) entry which is preliminary data.</text>
</comment>
<accession>A0A7W7ZK93</accession>
<evidence type="ECO:0000256" key="2">
    <source>
        <dbReference type="ARBA" id="ARBA00023002"/>
    </source>
</evidence>
<feature type="domain" description="Ketoreductase" evidence="4">
    <location>
        <begin position="3"/>
        <end position="184"/>
    </location>
</feature>
<dbReference type="SUPFAM" id="SSF51735">
    <property type="entry name" value="NAD(P)-binding Rossmann-fold domains"/>
    <property type="match status" value="1"/>
</dbReference>